<evidence type="ECO:0000256" key="1">
    <source>
        <dbReference type="ARBA" id="ARBA00022448"/>
    </source>
</evidence>
<dbReference type="SUPFAM" id="SSF52540">
    <property type="entry name" value="P-loop containing nucleoside triphosphate hydrolases"/>
    <property type="match status" value="1"/>
</dbReference>
<dbReference type="InterPro" id="IPR050763">
    <property type="entry name" value="ABC_transporter_ATP-binding"/>
</dbReference>
<keyword evidence="1" id="KW-0813">Transport</keyword>
<keyword evidence="2" id="KW-0547">Nucleotide-binding</keyword>
<keyword evidence="3 5" id="KW-0067">ATP-binding</keyword>
<dbReference type="Proteomes" id="UP001519292">
    <property type="component" value="Unassembled WGS sequence"/>
</dbReference>
<dbReference type="InterPro" id="IPR017871">
    <property type="entry name" value="ABC_transporter-like_CS"/>
</dbReference>
<accession>A0ABS4MCU3</accession>
<evidence type="ECO:0000259" key="4">
    <source>
        <dbReference type="PROSITE" id="PS50893"/>
    </source>
</evidence>
<evidence type="ECO:0000313" key="5">
    <source>
        <dbReference type="EMBL" id="MBP2057510.1"/>
    </source>
</evidence>
<dbReference type="RefSeq" id="WP_209686258.1">
    <property type="nucleotide sequence ID" value="NZ_JAGGLU010000003.1"/>
</dbReference>
<comment type="caution">
    <text evidence="5">The sequence shown here is derived from an EMBL/GenBank/DDBJ whole genome shotgun (WGS) entry which is preliminary data.</text>
</comment>
<dbReference type="Pfam" id="PF00005">
    <property type="entry name" value="ABC_tran"/>
    <property type="match status" value="1"/>
</dbReference>
<reference evidence="5 6" key="1">
    <citation type="submission" date="2021-03" db="EMBL/GenBank/DDBJ databases">
        <title>Genomic Encyclopedia of Type Strains, Phase IV (KMG-IV): sequencing the most valuable type-strain genomes for metagenomic binning, comparative biology and taxonomic classification.</title>
        <authorList>
            <person name="Goeker M."/>
        </authorList>
    </citation>
    <scope>NUCLEOTIDE SEQUENCE [LARGE SCALE GENOMIC DNA]</scope>
    <source>
        <strain evidence="5 6">DSM 101872</strain>
    </source>
</reference>
<protein>
    <submittedName>
        <fullName evidence="5">ABC-2 type transport system ATP-binding protein</fullName>
    </submittedName>
</protein>
<proteinExistence type="predicted"/>
<evidence type="ECO:0000313" key="6">
    <source>
        <dbReference type="Proteomes" id="UP001519292"/>
    </source>
</evidence>
<feature type="domain" description="ABC transporter" evidence="4">
    <location>
        <begin position="19"/>
        <end position="259"/>
    </location>
</feature>
<dbReference type="PANTHER" id="PTHR42711:SF1">
    <property type="entry name" value="ABC-TRANSPORT PROTEIN, ATP-BINDING COMPONENT"/>
    <property type="match status" value="1"/>
</dbReference>
<dbReference type="PROSITE" id="PS50893">
    <property type="entry name" value="ABC_TRANSPORTER_2"/>
    <property type="match status" value="1"/>
</dbReference>
<dbReference type="SMART" id="SM00382">
    <property type="entry name" value="AAA"/>
    <property type="match status" value="1"/>
</dbReference>
<dbReference type="EMBL" id="JAGGLU010000003">
    <property type="protein sequence ID" value="MBP2057510.1"/>
    <property type="molecule type" value="Genomic_DNA"/>
</dbReference>
<dbReference type="InterPro" id="IPR027417">
    <property type="entry name" value="P-loop_NTPase"/>
</dbReference>
<dbReference type="Gene3D" id="3.40.50.300">
    <property type="entry name" value="P-loop containing nucleotide triphosphate hydrolases"/>
    <property type="match status" value="1"/>
</dbReference>
<organism evidence="5 6">
    <name type="scientific">Lactobacillus colini</name>
    <dbReference type="NCBI Taxonomy" id="1819254"/>
    <lineage>
        <taxon>Bacteria</taxon>
        <taxon>Bacillati</taxon>
        <taxon>Bacillota</taxon>
        <taxon>Bacilli</taxon>
        <taxon>Lactobacillales</taxon>
        <taxon>Lactobacillaceae</taxon>
        <taxon>Lactobacillus</taxon>
    </lineage>
</organism>
<sequence>MKNNIIEVSNLNKVFKKQTKSSNLISYLKTLILPEYTYFQAVKDLNFQIPEGQIFGFIGANGAGKSTTIKMLTGILQPTSGNIVIDGYNPQNDRKEYVKEIGVVFGQRTQLWWDLPVIETYFVLKEIYQIPDSEFNDRLAFFDDILELRKFINNPVRTLSLGQRMRADIAASLLHNPKILFLDEPTIGLDVSVKDRIRQAIKEINSQKKTTIILTTHDLRDVEVLCDRIYIINNGQEIFDGTLEKLKSSYGSMREVVFSVDHINDIEKLNYKLKFPEIEVYVKDNDIHVIFDSNKTVLPELIKYTLDKVVVKNILVNETSIEDIVKKIMRT</sequence>
<keyword evidence="6" id="KW-1185">Reference proteome</keyword>
<evidence type="ECO:0000256" key="2">
    <source>
        <dbReference type="ARBA" id="ARBA00022741"/>
    </source>
</evidence>
<dbReference type="GO" id="GO:0005524">
    <property type="term" value="F:ATP binding"/>
    <property type="evidence" value="ECO:0007669"/>
    <property type="project" value="UniProtKB-KW"/>
</dbReference>
<dbReference type="PROSITE" id="PS00211">
    <property type="entry name" value="ABC_TRANSPORTER_1"/>
    <property type="match status" value="1"/>
</dbReference>
<dbReference type="InterPro" id="IPR003439">
    <property type="entry name" value="ABC_transporter-like_ATP-bd"/>
</dbReference>
<name>A0ABS4MCU3_9LACO</name>
<gene>
    <name evidence="5" type="ORF">J2Z60_000681</name>
</gene>
<evidence type="ECO:0000256" key="3">
    <source>
        <dbReference type="ARBA" id="ARBA00022840"/>
    </source>
</evidence>
<dbReference type="InterPro" id="IPR003593">
    <property type="entry name" value="AAA+_ATPase"/>
</dbReference>
<dbReference type="PANTHER" id="PTHR42711">
    <property type="entry name" value="ABC TRANSPORTER ATP-BINDING PROTEIN"/>
    <property type="match status" value="1"/>
</dbReference>